<organism evidence="1 2">
    <name type="scientific">Staphylococcus gallinarum</name>
    <dbReference type="NCBI Taxonomy" id="1293"/>
    <lineage>
        <taxon>Bacteria</taxon>
        <taxon>Bacillati</taxon>
        <taxon>Bacillota</taxon>
        <taxon>Bacilli</taxon>
        <taxon>Bacillales</taxon>
        <taxon>Staphylococcaceae</taxon>
        <taxon>Staphylococcus</taxon>
    </lineage>
</organism>
<protein>
    <recommendedName>
        <fullName evidence="3">Kinase</fullName>
    </recommendedName>
</protein>
<dbReference type="Gene3D" id="3.40.50.300">
    <property type="entry name" value="P-loop containing nucleotide triphosphate hydrolases"/>
    <property type="match status" value="1"/>
</dbReference>
<proteinExistence type="predicted"/>
<dbReference type="InterPro" id="IPR027417">
    <property type="entry name" value="P-loop_NTPase"/>
</dbReference>
<name>A0A3A0VIL6_STAGA</name>
<dbReference type="AlphaFoldDB" id="A0A3A0VIL6"/>
<dbReference type="NCBIfam" id="NF005255">
    <property type="entry name" value="PRK06762.2-2"/>
    <property type="match status" value="1"/>
</dbReference>
<gene>
    <name evidence="1" type="ORF">BUZ14_10935</name>
</gene>
<dbReference type="Proteomes" id="UP000265541">
    <property type="component" value="Unassembled WGS sequence"/>
</dbReference>
<dbReference type="OrthoDB" id="9781848at2"/>
<dbReference type="SUPFAM" id="SSF52540">
    <property type="entry name" value="P-loop containing nucleoside triphosphate hydrolases"/>
    <property type="match status" value="1"/>
</dbReference>
<dbReference type="RefSeq" id="WP_119485937.1">
    <property type="nucleotide sequence ID" value="NZ_QYJN01000005.1"/>
</dbReference>
<dbReference type="Pfam" id="PF13671">
    <property type="entry name" value="AAA_33"/>
    <property type="match status" value="1"/>
</dbReference>
<comment type="caution">
    <text evidence="1">The sequence shown here is derived from an EMBL/GenBank/DDBJ whole genome shotgun (WGS) entry which is preliminary data.</text>
</comment>
<evidence type="ECO:0008006" key="3">
    <source>
        <dbReference type="Google" id="ProtNLM"/>
    </source>
</evidence>
<sequence length="165" mass="18831">MVNIIIIRGNSGSGKTTVARKLHKILGEGTLLISQDVVRRDMLKVHDRPNNLAISLIEHMLKFGIENCEFVILEGILANNKYGDMLRNTLNNTKSNVLLYYYDLPFEETVNRHNTKDNTNFGKPELKSWYVANDYLGIKGEKLISQKVSLEEMINIILTDLKHSN</sequence>
<evidence type="ECO:0000313" key="2">
    <source>
        <dbReference type="Proteomes" id="UP000265541"/>
    </source>
</evidence>
<accession>A0A3A0VIL6</accession>
<evidence type="ECO:0000313" key="1">
    <source>
        <dbReference type="EMBL" id="RIP33616.1"/>
    </source>
</evidence>
<dbReference type="NCBIfam" id="NF005253">
    <property type="entry name" value="PRK06762.1-4"/>
    <property type="match status" value="1"/>
</dbReference>
<reference evidence="1 2" key="1">
    <citation type="journal article" date="2016" name="Front. Microbiol.">
        <title>Comprehensive Phylogenetic Analysis of Bovine Non-aureus Staphylococci Species Based on Whole-Genome Sequencing.</title>
        <authorList>
            <person name="Naushad S."/>
            <person name="Barkema H.W."/>
            <person name="Luby C."/>
            <person name="Condas L.A."/>
            <person name="Nobrega D.B."/>
            <person name="Carson D.A."/>
            <person name="De Buck J."/>
        </authorList>
    </citation>
    <scope>NUCLEOTIDE SEQUENCE [LARGE SCALE GENOMIC DNA]</scope>
    <source>
        <strain evidence="1 2">SNUC 4781</strain>
    </source>
</reference>
<dbReference type="EMBL" id="QYJN01000005">
    <property type="protein sequence ID" value="RIP33616.1"/>
    <property type="molecule type" value="Genomic_DNA"/>
</dbReference>